<dbReference type="EMBL" id="JBIHSE010000005">
    <property type="protein sequence ID" value="MFH0274936.1"/>
    <property type="molecule type" value="Genomic_DNA"/>
</dbReference>
<dbReference type="PROSITE" id="PS51123">
    <property type="entry name" value="OMPA_2"/>
    <property type="match status" value="1"/>
</dbReference>
<keyword evidence="4" id="KW-1134">Transmembrane beta strand</keyword>
<dbReference type="SUPFAM" id="SSF56925">
    <property type="entry name" value="OMPA-like"/>
    <property type="match status" value="1"/>
</dbReference>
<comment type="subcellular location">
    <subcellularLocation>
        <location evidence="1">Cell outer membrane</location>
        <topology evidence="1">Multi-pass membrane protein</topology>
    </subcellularLocation>
</comment>
<dbReference type="PROSITE" id="PS01068">
    <property type="entry name" value="OMPA_1"/>
    <property type="match status" value="1"/>
</dbReference>
<keyword evidence="9" id="KW-0998">Cell outer membrane</keyword>
<dbReference type="PANTHER" id="PTHR30329">
    <property type="entry name" value="STATOR ELEMENT OF FLAGELLAR MOTOR COMPLEX"/>
    <property type="match status" value="1"/>
</dbReference>
<dbReference type="Gene3D" id="3.30.1330.60">
    <property type="entry name" value="OmpA-like domain"/>
    <property type="match status" value="1"/>
</dbReference>
<reference evidence="13 14" key="1">
    <citation type="submission" date="2024-10" db="EMBL/GenBank/DDBJ databases">
        <authorList>
            <person name="Yibar A."/>
            <person name="Saticioglu I.B."/>
            <person name="Duman M."/>
            <person name="Ajmi N."/>
            <person name="Gurler F."/>
            <person name="Ay H."/>
            <person name="Onuk E."/>
            <person name="Guler S."/>
            <person name="Romalde J.L."/>
        </authorList>
    </citation>
    <scope>NUCLEOTIDE SEQUENCE [LARGE SCALE GENOMIC DNA]</scope>
    <source>
        <strain evidence="13 14">1-TCBS-A</strain>
    </source>
</reference>
<keyword evidence="6" id="KW-0406">Ion transport</keyword>
<comment type="similarity">
    <text evidence="2">Belongs to the outer membrane OOP (TC 1.B.6) superfamily. OmpA family.</text>
</comment>
<feature type="signal peptide" evidence="11">
    <location>
        <begin position="1"/>
        <end position="20"/>
    </location>
</feature>
<evidence type="ECO:0000313" key="14">
    <source>
        <dbReference type="Proteomes" id="UP001607221"/>
    </source>
</evidence>
<feature type="chain" id="PRO_5046283709" evidence="11">
    <location>
        <begin position="21"/>
        <end position="360"/>
    </location>
</feature>
<dbReference type="CDD" id="cd07185">
    <property type="entry name" value="OmpA_C-like"/>
    <property type="match status" value="1"/>
</dbReference>
<keyword evidence="8 10" id="KW-0472">Membrane</keyword>
<evidence type="ECO:0000256" key="1">
    <source>
        <dbReference type="ARBA" id="ARBA00004571"/>
    </source>
</evidence>
<dbReference type="InterPro" id="IPR006664">
    <property type="entry name" value="OMP_bac"/>
</dbReference>
<dbReference type="Pfam" id="PF00691">
    <property type="entry name" value="OmpA"/>
    <property type="match status" value="1"/>
</dbReference>
<name>A0ABW7JF46_9VIBR</name>
<evidence type="ECO:0000256" key="4">
    <source>
        <dbReference type="ARBA" id="ARBA00022452"/>
    </source>
</evidence>
<evidence type="ECO:0000256" key="8">
    <source>
        <dbReference type="ARBA" id="ARBA00023136"/>
    </source>
</evidence>
<dbReference type="Proteomes" id="UP001607221">
    <property type="component" value="Unassembled WGS sequence"/>
</dbReference>
<dbReference type="Pfam" id="PF01389">
    <property type="entry name" value="OmpA_membrane"/>
    <property type="match status" value="1"/>
</dbReference>
<dbReference type="InterPro" id="IPR050330">
    <property type="entry name" value="Bact_OuterMem_StrucFunc"/>
</dbReference>
<evidence type="ECO:0000259" key="12">
    <source>
        <dbReference type="PROSITE" id="PS51123"/>
    </source>
</evidence>
<feature type="domain" description="OmpA-like" evidence="12">
    <location>
        <begin position="233"/>
        <end position="348"/>
    </location>
</feature>
<keyword evidence="14" id="KW-1185">Reference proteome</keyword>
<organism evidence="13 14">
    <name type="scientific">Vibrio jasicida</name>
    <dbReference type="NCBI Taxonomy" id="766224"/>
    <lineage>
        <taxon>Bacteria</taxon>
        <taxon>Pseudomonadati</taxon>
        <taxon>Pseudomonadota</taxon>
        <taxon>Gammaproteobacteria</taxon>
        <taxon>Vibrionales</taxon>
        <taxon>Vibrionaceae</taxon>
        <taxon>Vibrio</taxon>
    </lineage>
</organism>
<keyword evidence="11" id="KW-0732">Signal</keyword>
<evidence type="ECO:0000256" key="6">
    <source>
        <dbReference type="ARBA" id="ARBA00023065"/>
    </source>
</evidence>
<accession>A0ABW7JF46</accession>
<evidence type="ECO:0000256" key="11">
    <source>
        <dbReference type="SAM" id="SignalP"/>
    </source>
</evidence>
<dbReference type="InterPro" id="IPR006690">
    <property type="entry name" value="OMPA-like_CS"/>
</dbReference>
<dbReference type="PRINTS" id="PR01021">
    <property type="entry name" value="OMPADOMAIN"/>
</dbReference>
<evidence type="ECO:0000256" key="9">
    <source>
        <dbReference type="ARBA" id="ARBA00023237"/>
    </source>
</evidence>
<comment type="caution">
    <text evidence="13">The sequence shown here is derived from an EMBL/GenBank/DDBJ whole genome shotgun (WGS) entry which is preliminary data.</text>
</comment>
<keyword evidence="3" id="KW-0813">Transport</keyword>
<evidence type="ECO:0000256" key="7">
    <source>
        <dbReference type="ARBA" id="ARBA00023114"/>
    </source>
</evidence>
<dbReference type="SUPFAM" id="SSF103088">
    <property type="entry name" value="OmpA-like"/>
    <property type="match status" value="1"/>
</dbReference>
<dbReference type="PANTHER" id="PTHR30329:SF21">
    <property type="entry name" value="LIPOPROTEIN YIAD-RELATED"/>
    <property type="match status" value="1"/>
</dbReference>
<dbReference type="Gene3D" id="2.40.160.20">
    <property type="match status" value="1"/>
</dbReference>
<dbReference type="InterPro" id="IPR011250">
    <property type="entry name" value="OMP/PagP_B-barrel"/>
</dbReference>
<evidence type="ECO:0000256" key="10">
    <source>
        <dbReference type="PROSITE-ProRule" id="PRU00473"/>
    </source>
</evidence>
<keyword evidence="7" id="KW-0626">Porin</keyword>
<dbReference type="RefSeq" id="WP_394633236.1">
    <property type="nucleotide sequence ID" value="NZ_JBIHSE010000005.1"/>
</dbReference>
<evidence type="ECO:0000313" key="13">
    <source>
        <dbReference type="EMBL" id="MFH0274936.1"/>
    </source>
</evidence>
<dbReference type="InterPro" id="IPR000498">
    <property type="entry name" value="OmpA-like_TM_dom"/>
</dbReference>
<keyword evidence="5" id="KW-0812">Transmembrane</keyword>
<protein>
    <submittedName>
        <fullName evidence="13">OmpA family protein</fullName>
    </submittedName>
</protein>
<evidence type="ECO:0000256" key="5">
    <source>
        <dbReference type="ARBA" id="ARBA00022692"/>
    </source>
</evidence>
<proteinExistence type="inferred from homology"/>
<dbReference type="InterPro" id="IPR036737">
    <property type="entry name" value="OmpA-like_sf"/>
</dbReference>
<evidence type="ECO:0000256" key="2">
    <source>
        <dbReference type="ARBA" id="ARBA00005710"/>
    </source>
</evidence>
<sequence length="360" mass="40059">MYKHILTSIMPIALSASTLAQDSNMESTVFHQDRSSNGHTQSSSLQFPHFYLGGRLGAGYFQDACDSNVSDCNDVTLAGGVYAGYHVNDWFALEGGVTNYGKPDARYTSGSTSIDAYGTELSAKFSYRLSSKWEVFSRIGTAYQNIEKQSDWEDKQTSQDWNTLLTTGINYQINQRWSLRGEHQFVDGIGDDEVLQSDLHFTSLGLTYHFGQEPPLPPKSETVMELEPEPITTEQEQVSLDANTLFGFDSVEPQSNTQLDELITKLKVYSVGKITIKGFTDNSGSDAYNRLLSERRAQAVANYLSKNGVSAERMNVMGMGEKEPIADNATAIGRAQNRRVEVHFETTIEKTEARTQEEAQ</sequence>
<gene>
    <name evidence="13" type="ORF">ACGRHZ_27065</name>
</gene>
<dbReference type="InterPro" id="IPR006665">
    <property type="entry name" value="OmpA-like"/>
</dbReference>
<evidence type="ECO:0000256" key="3">
    <source>
        <dbReference type="ARBA" id="ARBA00022448"/>
    </source>
</evidence>